<dbReference type="AlphaFoldDB" id="M0NG48"/>
<dbReference type="SUPFAM" id="SSF160387">
    <property type="entry name" value="NosL/MerB-like"/>
    <property type="match status" value="1"/>
</dbReference>
<evidence type="ECO:0000313" key="3">
    <source>
        <dbReference type="EMBL" id="EMA56059.1"/>
    </source>
</evidence>
<dbReference type="InterPro" id="IPR012334">
    <property type="entry name" value="Pectin_lyas_fold"/>
</dbReference>
<evidence type="ECO:0000259" key="2">
    <source>
        <dbReference type="Pfam" id="PF05048"/>
    </source>
</evidence>
<protein>
    <submittedName>
        <fullName evidence="3">Nitrous oxidase accessory protein</fullName>
    </submittedName>
</protein>
<evidence type="ECO:0000313" key="4">
    <source>
        <dbReference type="Proteomes" id="UP000011680"/>
    </source>
</evidence>
<dbReference type="InterPro" id="IPR011050">
    <property type="entry name" value="Pectin_lyase_fold/virulence"/>
</dbReference>
<dbReference type="InterPro" id="IPR006626">
    <property type="entry name" value="PbH1"/>
</dbReference>
<gene>
    <name evidence="3" type="ORF">C451_04361</name>
</gene>
<dbReference type="Proteomes" id="UP000011680">
    <property type="component" value="Unassembled WGS sequence"/>
</dbReference>
<name>M0NG48_9EURY</name>
<dbReference type="Pfam" id="PF05573">
    <property type="entry name" value="NosL"/>
    <property type="match status" value="1"/>
</dbReference>
<feature type="domain" description="Periplasmic copper-binding protein NosD beta helix" evidence="2">
    <location>
        <begin position="375"/>
        <end position="542"/>
    </location>
</feature>
<reference evidence="3 4" key="1">
    <citation type="journal article" date="2014" name="PLoS Genet.">
        <title>Phylogenetically driven sequencing of extremely halophilic archaea reveals strategies for static and dynamic osmo-response.</title>
        <authorList>
            <person name="Becker E.A."/>
            <person name="Seitzer P.M."/>
            <person name="Tritt A."/>
            <person name="Larsen D."/>
            <person name="Krusor M."/>
            <person name="Yao A.I."/>
            <person name="Wu D."/>
            <person name="Madern D."/>
            <person name="Eisen J.A."/>
            <person name="Darling A.E."/>
            <person name="Facciotti M.T."/>
        </authorList>
    </citation>
    <scope>NUCLEOTIDE SEQUENCE [LARGE SCALE GENOMIC DNA]</scope>
    <source>
        <strain evidence="3 4">JCM 13552</strain>
    </source>
</reference>
<dbReference type="PATRIC" id="fig|1227457.3.peg.786"/>
<dbReference type="OrthoDB" id="29186at2157"/>
<dbReference type="InterPro" id="IPR008719">
    <property type="entry name" value="N2O_reductase_NosL"/>
</dbReference>
<evidence type="ECO:0000256" key="1">
    <source>
        <dbReference type="SAM" id="MobiDB-lite"/>
    </source>
</evidence>
<dbReference type="SUPFAM" id="SSF51126">
    <property type="entry name" value="Pectin lyase-like"/>
    <property type="match status" value="1"/>
</dbReference>
<dbReference type="STRING" id="1227457.C451_04361"/>
<organism evidence="3 4">
    <name type="scientific">Halococcus thailandensis JCM 13552</name>
    <dbReference type="NCBI Taxonomy" id="1227457"/>
    <lineage>
        <taxon>Archaea</taxon>
        <taxon>Methanobacteriati</taxon>
        <taxon>Methanobacteriota</taxon>
        <taxon>Stenosarchaea group</taxon>
        <taxon>Halobacteria</taxon>
        <taxon>Halobacteriales</taxon>
        <taxon>Halococcaceae</taxon>
        <taxon>Halococcus</taxon>
    </lineage>
</organism>
<dbReference type="InterPro" id="IPR007742">
    <property type="entry name" value="NosD_dom"/>
</dbReference>
<keyword evidence="4" id="KW-1185">Reference proteome</keyword>
<comment type="caution">
    <text evidence="3">The sequence shown here is derived from an EMBL/GenBank/DDBJ whole genome shotgun (WGS) entry which is preliminary data.</text>
</comment>
<accession>M0NG48</accession>
<dbReference type="Pfam" id="PF05048">
    <property type="entry name" value="NosD"/>
    <property type="match status" value="1"/>
</dbReference>
<dbReference type="Gene3D" id="3.30.70.2050">
    <property type="match status" value="1"/>
</dbReference>
<dbReference type="eggNOG" id="arCOG02519">
    <property type="taxonomic scope" value="Archaea"/>
</dbReference>
<feature type="region of interest" description="Disordered" evidence="1">
    <location>
        <begin position="604"/>
        <end position="629"/>
    </location>
</feature>
<dbReference type="Gene3D" id="2.160.20.10">
    <property type="entry name" value="Single-stranded right-handed beta-helix, Pectin lyase-like"/>
    <property type="match status" value="1"/>
</dbReference>
<proteinExistence type="predicted"/>
<sequence>MILLFSSVSFALTPTNGEDLQPVPFDDTVGGSSGGGVDVRQAEEEGFVLPRTEVFFSNYRYVVGDYGIGETASKLTNPGTERQFGTPLAIYVSDFSTVKPTLSEEGFVVSENGQTVGWTTATNASFVVNSEARVPSGSTVLPFSNRADAKRFIQAHGGRIVEWDALGETVDDPLQSRLNRFHNEMAARHTWANKTVVESRAILERPRSIVVGDDAPNISAAIAAAQPNTTVYLPPGTYETDDLTVNKSITLAGAGNETVLRGNGNRSVVSLRTDRIAVRNLRIDGVGDVGSRRLEMQNGSGNWTTKVRLAYGYGDAGIILDGADSSVISDVSIETNASGIINRKSNQSVIDNVTVYGAATSDDGFMGATVIGARSVVQDSTFVDGRDGVYTHRADGSVIRRNQLEGGRYGIHEMYTSHTLVANNTARNVGGGVLVMTGPTDNLVIGNDVRGSGFGIDPAGSDSFYANNVLVNNGYGMRATGQQNAYLDNIAVSNDIGIRAGEIAPSNWFIRNDVVDNDKQVESELGPLRTWTHRGIGNYWGDLPLVDADDNGIYDRGYQPTGTVDGRLGEVSGAITLAQSPASALLRRVRDVVSGIRNSGVIDTAPRSDPFHPEQIANARANRTRGDAA</sequence>
<dbReference type="SMART" id="SM00710">
    <property type="entry name" value="PbH1"/>
    <property type="match status" value="6"/>
</dbReference>
<dbReference type="EMBL" id="AOMF01000095">
    <property type="protein sequence ID" value="EMA56059.1"/>
    <property type="molecule type" value="Genomic_DNA"/>
</dbReference>